<dbReference type="Proteomes" id="UP000053051">
    <property type="component" value="Unassembled WGS sequence"/>
</dbReference>
<protein>
    <submittedName>
        <fullName evidence="1">Uncharacterized protein</fullName>
    </submittedName>
</protein>
<sequence>MTSDWRGKKIPNVRSTIPLSVNLVKFELDKNNYGFCIPKI</sequence>
<gene>
    <name evidence="1" type="ORF">RINTHH_17620</name>
</gene>
<keyword evidence="2" id="KW-1185">Reference proteome</keyword>
<name>M1WZU8_9NOST</name>
<dbReference type="AlphaFoldDB" id="M1WZU8"/>
<reference evidence="2" key="2">
    <citation type="submission" date="2016-01" db="EMBL/GenBank/DDBJ databases">
        <title>Diatom-associated endosymboitic cyanobacterium lacks core nitrogen metabolism enzymes.</title>
        <authorList>
            <person name="Hilton J.A."/>
            <person name="Foster R.A."/>
            <person name="Tripp H.J."/>
            <person name="Carter B.J."/>
            <person name="Zehr J.P."/>
            <person name="Villareal T.A."/>
        </authorList>
    </citation>
    <scope>NUCLEOTIDE SEQUENCE [LARGE SCALE GENOMIC DNA]</scope>
    <source>
        <strain evidence="2">HH01</strain>
    </source>
</reference>
<dbReference type="EMBL" id="CAIY01000070">
    <property type="protein sequence ID" value="CCH67917.1"/>
    <property type="molecule type" value="Genomic_DNA"/>
</dbReference>
<reference evidence="1 2" key="1">
    <citation type="submission" date="2012-05" db="EMBL/GenBank/DDBJ databases">
        <authorList>
            <person name="Hilton J."/>
        </authorList>
    </citation>
    <scope>NUCLEOTIDE SEQUENCE [LARGE SCALE GENOMIC DNA]</scope>
    <source>
        <strain evidence="1 2">HH01</strain>
    </source>
</reference>
<comment type="caution">
    <text evidence="1">The sequence shown here is derived from an EMBL/GenBank/DDBJ whole genome shotgun (WGS) entry which is preliminary data.</text>
</comment>
<evidence type="ECO:0000313" key="2">
    <source>
        <dbReference type="Proteomes" id="UP000053051"/>
    </source>
</evidence>
<accession>M1WZU8</accession>
<proteinExistence type="predicted"/>
<organism evidence="1 2">
    <name type="scientific">Richelia intracellularis HH01</name>
    <dbReference type="NCBI Taxonomy" id="1165094"/>
    <lineage>
        <taxon>Bacteria</taxon>
        <taxon>Bacillati</taxon>
        <taxon>Cyanobacteriota</taxon>
        <taxon>Cyanophyceae</taxon>
        <taxon>Nostocales</taxon>
        <taxon>Nostocaceae</taxon>
        <taxon>Richelia</taxon>
    </lineage>
</organism>
<evidence type="ECO:0000313" key="1">
    <source>
        <dbReference type="EMBL" id="CCH67917.1"/>
    </source>
</evidence>